<dbReference type="Gene3D" id="1.25.40.10">
    <property type="entry name" value="Tetratricopeptide repeat domain"/>
    <property type="match status" value="1"/>
</dbReference>
<dbReference type="Gene3D" id="3.10.620.30">
    <property type="match status" value="1"/>
</dbReference>
<dbReference type="InterPro" id="IPR019734">
    <property type="entry name" value="TPR_rpt"/>
</dbReference>
<keyword evidence="1" id="KW-0677">Repeat</keyword>
<evidence type="ECO:0000256" key="1">
    <source>
        <dbReference type="ARBA" id="ARBA00022737"/>
    </source>
</evidence>
<dbReference type="AlphaFoldDB" id="A0A1C4F5E1"/>
<dbReference type="InterPro" id="IPR038765">
    <property type="entry name" value="Papain-like_cys_pep_sf"/>
</dbReference>
<evidence type="ECO:0000259" key="5">
    <source>
        <dbReference type="SMART" id="SM00460"/>
    </source>
</evidence>
<keyword evidence="7" id="KW-1185">Reference proteome</keyword>
<feature type="signal peptide" evidence="4">
    <location>
        <begin position="1"/>
        <end position="20"/>
    </location>
</feature>
<dbReference type="STRING" id="1335309.GA0116948_111115"/>
<name>A0A1C4F5E1_9BACT</name>
<feature type="repeat" description="TPR" evidence="3">
    <location>
        <begin position="593"/>
        <end position="626"/>
    </location>
</feature>
<dbReference type="Proteomes" id="UP000242818">
    <property type="component" value="Unassembled WGS sequence"/>
</dbReference>
<dbReference type="InterPro" id="IPR002931">
    <property type="entry name" value="Transglutaminase-like"/>
</dbReference>
<protein>
    <submittedName>
        <fullName evidence="6">Transglutaminase-like superfamily protein</fullName>
    </submittedName>
</protein>
<dbReference type="SUPFAM" id="SSF54001">
    <property type="entry name" value="Cysteine proteinases"/>
    <property type="match status" value="1"/>
</dbReference>
<dbReference type="RefSeq" id="WP_165798482.1">
    <property type="nucleotide sequence ID" value="NZ_FMAR01000011.1"/>
</dbReference>
<dbReference type="InterPro" id="IPR011990">
    <property type="entry name" value="TPR-like_helical_dom_sf"/>
</dbReference>
<organism evidence="6 7">
    <name type="scientific">Chitinophaga costaii</name>
    <dbReference type="NCBI Taxonomy" id="1335309"/>
    <lineage>
        <taxon>Bacteria</taxon>
        <taxon>Pseudomonadati</taxon>
        <taxon>Bacteroidota</taxon>
        <taxon>Chitinophagia</taxon>
        <taxon>Chitinophagales</taxon>
        <taxon>Chitinophagaceae</taxon>
        <taxon>Chitinophaga</taxon>
    </lineage>
</organism>
<evidence type="ECO:0000313" key="6">
    <source>
        <dbReference type="EMBL" id="SCC50721.1"/>
    </source>
</evidence>
<feature type="domain" description="Transglutaminase-like" evidence="5">
    <location>
        <begin position="929"/>
        <end position="997"/>
    </location>
</feature>
<sequence length="1251" mass="142916">MKFGTTLFVLALLSTLSLRAGDYEKAWECIHKNDIPHARIYLANAMRVPATHDNALATWMLLESYEGYMEDLAVKLHNPVATFRKPDPYFYALWFTDAVLGEYKRKSGYELDNLHRMISDSSLDGSLRAAGEYAYSHHLACSNQAGQMAAHFAAMGAIEHWSHVGPFDNISGSGFDKDYGPIHEPHTGKGFISLNNTPIDWFTPAAPQGWVILEMAFPVSAAIGYSQSFVKSEKDTDGFLCLGGAGTFKVWVNDRLLIVEQDENLTELDEYNVPVHLHAGYNRILVQTGFTSRTSVPNFIVRLTDARHHVLPGLTDTSGAQLYLPDTLRTLPAEIPHFAVAYFQAQLQKNPNDITSALLLSKTYIRNRQYDKAKAVLHPFYIKYPQDVVILSQYINCLGESKDKTEMLELIERLKALDPQNYWVLLEESNRLTEESQFPEALDTLLHAERLMGEREVTLEKKVILLSKMQQVDSLIATVRHGYEKMPGSSVALSMMFVLERDVQKNRAAALKLLEDYNENQQSNFDVQKSLVDEYEAQSMEDKAMAVLRNIVCKSPDEKGSYDLLINHFYRLQQYDSALHYLQIQRGLSPYNYDICGSIADCYVQKKEIAKAIEYYQQALAIYPGQYEYRRHLRELQGKPDIFKYFPAIDYVKTIADAYKQPLDSAEPFITLFDQDNVVLYGQGASERINSCAMLLQNKAGIDGWKEVTIPYNEVYQLLNILKAEVVKRSGARIPADVNDNTIVFEKLEPGDAIYYTYKVSNYPIGRLGKEFWDRYYFCSPFPTRREQYNLLVADSMDIQYKVLNDDTFKPVTSQHENFKLYSWTANNLAPIHNQPFMPSLSDIGTVLHVSTIRSWDVIEQWYSDLTRLQSREDYDLNQAFADIFPEGLKGLDDLTKARRIYAYIEAHIAYSSVPFRQSAYVPQRASKTLATRLGDCKDLSTLFLAFARKAGLAANLVLVSTRDNGQRLMELPSVAFNHCIVRVTLGGENYYLELTDNLLPFNVMPSQVYGAQILNIPFQPAAHASLEVVNMKHLQPSFVHMHTTMTVHGNDLEITQRQYCGGIRAEVLRSVYSDKNRDDCKEQLYYTLHNGFKNAVEIDSFDFANLNNLADTVGENVHFKVLNEVLSVGGINMLHPVFRDQVATANIFTGEDRQYPFLYWNYENTDEYSDEVEIHLENGKVFDQVPADMQALYKNMQYSITYRRTATDVLLITRTFHTNSRVEIPVADFAGLKTFFQQIMREEQKYISFK</sequence>
<evidence type="ECO:0000256" key="4">
    <source>
        <dbReference type="SAM" id="SignalP"/>
    </source>
</evidence>
<dbReference type="Gene3D" id="2.60.120.1130">
    <property type="match status" value="1"/>
</dbReference>
<dbReference type="Pfam" id="PF13181">
    <property type="entry name" value="TPR_8"/>
    <property type="match status" value="1"/>
</dbReference>
<dbReference type="SMART" id="SM00028">
    <property type="entry name" value="TPR"/>
    <property type="match status" value="1"/>
</dbReference>
<dbReference type="SMART" id="SM00460">
    <property type="entry name" value="TGc"/>
    <property type="match status" value="1"/>
</dbReference>
<reference evidence="6 7" key="1">
    <citation type="submission" date="2016-08" db="EMBL/GenBank/DDBJ databases">
        <authorList>
            <person name="Seilhamer J.J."/>
        </authorList>
    </citation>
    <scope>NUCLEOTIDE SEQUENCE [LARGE SCALE GENOMIC DNA]</scope>
    <source>
        <strain evidence="6 7">A37T2</strain>
    </source>
</reference>
<evidence type="ECO:0000256" key="2">
    <source>
        <dbReference type="ARBA" id="ARBA00022803"/>
    </source>
</evidence>
<dbReference type="SUPFAM" id="SSF48452">
    <property type="entry name" value="TPR-like"/>
    <property type="match status" value="2"/>
</dbReference>
<accession>A0A1C4F5E1</accession>
<keyword evidence="2 3" id="KW-0802">TPR repeat</keyword>
<evidence type="ECO:0000313" key="7">
    <source>
        <dbReference type="Proteomes" id="UP000242818"/>
    </source>
</evidence>
<dbReference type="InterPro" id="IPR024618">
    <property type="entry name" value="DUF3857"/>
</dbReference>
<keyword evidence="4" id="KW-0732">Signal</keyword>
<dbReference type="Pfam" id="PF01841">
    <property type="entry name" value="Transglut_core"/>
    <property type="match status" value="1"/>
</dbReference>
<dbReference type="PANTHER" id="PTHR45586">
    <property type="entry name" value="TPR REPEAT-CONTAINING PROTEIN PA4667"/>
    <property type="match status" value="1"/>
</dbReference>
<dbReference type="PROSITE" id="PS50005">
    <property type="entry name" value="TPR"/>
    <property type="match status" value="1"/>
</dbReference>
<proteinExistence type="predicted"/>
<dbReference type="InterPro" id="IPR051012">
    <property type="entry name" value="CellSynth/LPSAsmb/PSIAsmb"/>
</dbReference>
<dbReference type="PANTHER" id="PTHR45586:SF15">
    <property type="entry name" value="TPR REPEAT-CONTAINING PROTEIN YPIA"/>
    <property type="match status" value="1"/>
</dbReference>
<evidence type="ECO:0000256" key="3">
    <source>
        <dbReference type="PROSITE-ProRule" id="PRU00339"/>
    </source>
</evidence>
<feature type="chain" id="PRO_5008691631" evidence="4">
    <location>
        <begin position="21"/>
        <end position="1251"/>
    </location>
</feature>
<dbReference type="Pfam" id="PF12969">
    <property type="entry name" value="DUF3857"/>
    <property type="match status" value="1"/>
</dbReference>
<gene>
    <name evidence="6" type="ORF">GA0116948_111115</name>
</gene>
<dbReference type="EMBL" id="FMAR01000011">
    <property type="protein sequence ID" value="SCC50721.1"/>
    <property type="molecule type" value="Genomic_DNA"/>
</dbReference>
<dbReference type="Gene3D" id="2.60.40.3140">
    <property type="match status" value="1"/>
</dbReference>